<proteinExistence type="predicted"/>
<dbReference type="AlphaFoldDB" id="A0A3L6Q807"/>
<dbReference type="CDD" id="cd11660">
    <property type="entry name" value="SANT_TRF"/>
    <property type="match status" value="1"/>
</dbReference>
<dbReference type="EMBL" id="PQIB02000013">
    <property type="protein sequence ID" value="RLM73703.1"/>
    <property type="molecule type" value="Genomic_DNA"/>
</dbReference>
<protein>
    <submittedName>
        <fullName evidence="6">Telomere-binding protein 1-like isoform X3</fullName>
    </submittedName>
</protein>
<dbReference type="Proteomes" id="UP000275267">
    <property type="component" value="Unassembled WGS sequence"/>
</dbReference>
<organism evidence="6 7">
    <name type="scientific">Panicum miliaceum</name>
    <name type="common">Proso millet</name>
    <name type="synonym">Broomcorn millet</name>
    <dbReference type="NCBI Taxonomy" id="4540"/>
    <lineage>
        <taxon>Eukaryota</taxon>
        <taxon>Viridiplantae</taxon>
        <taxon>Streptophyta</taxon>
        <taxon>Embryophyta</taxon>
        <taxon>Tracheophyta</taxon>
        <taxon>Spermatophyta</taxon>
        <taxon>Magnoliopsida</taxon>
        <taxon>Liliopsida</taxon>
        <taxon>Poales</taxon>
        <taxon>Poaceae</taxon>
        <taxon>PACMAD clade</taxon>
        <taxon>Panicoideae</taxon>
        <taxon>Panicodae</taxon>
        <taxon>Paniceae</taxon>
        <taxon>Panicinae</taxon>
        <taxon>Panicum</taxon>
        <taxon>Panicum sect. Panicum</taxon>
    </lineage>
</organism>
<feature type="region of interest" description="Disordered" evidence="2">
    <location>
        <begin position="459"/>
        <end position="479"/>
    </location>
</feature>
<evidence type="ECO:0000256" key="1">
    <source>
        <dbReference type="ARBA" id="ARBA00023125"/>
    </source>
</evidence>
<evidence type="ECO:0000259" key="3">
    <source>
        <dbReference type="PROSITE" id="PS50053"/>
    </source>
</evidence>
<dbReference type="InterPro" id="IPR001005">
    <property type="entry name" value="SANT/Myb"/>
</dbReference>
<dbReference type="InterPro" id="IPR017930">
    <property type="entry name" value="Myb_dom"/>
</dbReference>
<name>A0A3L6Q807_PANMI</name>
<dbReference type="Pfam" id="PF03478">
    <property type="entry name" value="Beta-prop_KIB1-4"/>
    <property type="match status" value="1"/>
</dbReference>
<dbReference type="PANTHER" id="PTHR21717:SF72">
    <property type="entry name" value="TELOMERE-BINDING PROTEIN 1"/>
    <property type="match status" value="1"/>
</dbReference>
<dbReference type="InterPro" id="IPR000626">
    <property type="entry name" value="Ubiquitin-like_dom"/>
</dbReference>
<keyword evidence="7" id="KW-1185">Reference proteome</keyword>
<dbReference type="PROSITE" id="PS50090">
    <property type="entry name" value="MYB_LIKE"/>
    <property type="match status" value="1"/>
</dbReference>
<evidence type="ECO:0000259" key="4">
    <source>
        <dbReference type="PROSITE" id="PS50090"/>
    </source>
</evidence>
<dbReference type="InterPro" id="IPR031105">
    <property type="entry name" value="TRP_plant"/>
</dbReference>
<evidence type="ECO:0000313" key="7">
    <source>
        <dbReference type="Proteomes" id="UP000275267"/>
    </source>
</evidence>
<gene>
    <name evidence="6" type="ORF">C2845_PM15G11710</name>
</gene>
<feature type="domain" description="Ubiquitin-like" evidence="3">
    <location>
        <begin position="759"/>
        <end position="823"/>
    </location>
</feature>
<feature type="domain" description="HTH myb-type" evidence="5">
    <location>
        <begin position="945"/>
        <end position="1002"/>
    </location>
</feature>
<reference evidence="7" key="1">
    <citation type="journal article" date="2019" name="Nat. Commun.">
        <title>The genome of broomcorn millet.</title>
        <authorList>
            <person name="Zou C."/>
            <person name="Miki D."/>
            <person name="Li D."/>
            <person name="Tang Q."/>
            <person name="Xiao L."/>
            <person name="Rajput S."/>
            <person name="Deng P."/>
            <person name="Jia W."/>
            <person name="Huang R."/>
            <person name="Zhang M."/>
            <person name="Sun Y."/>
            <person name="Hu J."/>
            <person name="Fu X."/>
            <person name="Schnable P.S."/>
            <person name="Li F."/>
            <person name="Zhang H."/>
            <person name="Feng B."/>
            <person name="Zhu X."/>
            <person name="Liu R."/>
            <person name="Schnable J.C."/>
            <person name="Zhu J.-K."/>
            <person name="Zhang H."/>
        </authorList>
    </citation>
    <scope>NUCLEOTIDE SEQUENCE [LARGE SCALE GENOMIC DNA]</scope>
</reference>
<dbReference type="SMART" id="SM00717">
    <property type="entry name" value="SANT"/>
    <property type="match status" value="1"/>
</dbReference>
<evidence type="ECO:0000256" key="2">
    <source>
        <dbReference type="SAM" id="MobiDB-lite"/>
    </source>
</evidence>
<comment type="caution">
    <text evidence="6">The sequence shown here is derived from an EMBL/GenBank/DDBJ whole genome shotgun (WGS) entry which is preliminary data.</text>
</comment>
<sequence>MSGVGVGVPSGAPFPPWADLEAGLVSSVAACCALGDYASCRAVCAAWRSALPPPLSRPLAVLPADDAAGHPVLLAACALHARRWARLPRAGGPPSRIGAAARCRCVGASRDGWLALVAGDAAAPAGPLLFNPFTGEEIPLDESLYQPAHEPAPKIVFSPSPTRGDFTAVSLVRPDMVAVQRASDGCSYCEDTGPLLDGAVLVDVAYGDHGKVYCLARDGEVHVLHLTRRRRRVYRRAPPIEVGPLPRLPIGADAFPPPYDVISQYTDAKNLVLWDGGLYQIWRLPSGAGSVTVDAPPGGSAKWVHIFEGDVFVLRYDRGNWPGSCWTVAEAKDLRGNAVFVGMNDAAVVRGEGVNANSVYYWDGPRGGGDYEAVVYNVATGASVRWPAAPTGGVSSPVWYFLPAGDASPRVEAETTGGEATSGEEAASLQHDEEEHSAHCLKKTMNLLGTLLADQDDSANVPNTSGAAKAKNEKAVKEEPHDEILPLKNMVMEKDCCSGCVVGSGGICSFPRQANNCLAENSSTRNEAGSILESLTVKSNMLVRDSLVSCTRPCETSRGLGIIPEFGAHGICHPGSSSLAAAEQVHQAESNVVRRQADGHAPAHHSLFDSVDLDGRPPALVSSDSSSCVPLCSHDKEHQTSSLCRGEVQYTADKDDDENSSGCTDPSTIGDKGYKPQYLGNHRIRKLLASKVRKAARNKICGGIPSKKICGGMSNKGSKLNLCSKKLPATRQKGQRTIFKKKKLAQHATSFAKEMPTEVKLRIKSFNIPELFINVPENATIGSLKRTVMDVINSIMQGGLRVGVLLQGKDIQDDNKTLRQAGICHDKKLNNIDFTLECESGQDSPTRVVIPEQMDLLSADVVEPLARMKCEEHFPETGGDDNQQRIPPYRSRSLFDLYSVVHPVEMASQDTSASSQAIVPAAPSEDGALAIVPLCKPRPSDMGLRRTRRPFTVGEVEALVEAVELIGTGRWRAVKMHAFDHVDHRTYVDLKDKWKTLVHTASISPQQRRGEPVPQELLDRVLAAQAYWSQHQAKLQDKPHGKAALPEICPA</sequence>
<dbReference type="PROSITE" id="PS50053">
    <property type="entry name" value="UBIQUITIN_2"/>
    <property type="match status" value="1"/>
</dbReference>
<dbReference type="PROSITE" id="PS51294">
    <property type="entry name" value="HTH_MYB"/>
    <property type="match status" value="1"/>
</dbReference>
<dbReference type="OrthoDB" id="10362692at2759"/>
<dbReference type="Pfam" id="PF23603">
    <property type="entry name" value="Ubiquitin_TPR1"/>
    <property type="match status" value="1"/>
</dbReference>
<evidence type="ECO:0000259" key="5">
    <source>
        <dbReference type="PROSITE" id="PS51294"/>
    </source>
</evidence>
<dbReference type="InterPro" id="IPR029071">
    <property type="entry name" value="Ubiquitin-like_domsf"/>
</dbReference>
<dbReference type="InterPro" id="IPR005174">
    <property type="entry name" value="KIB1-4_b-propeller"/>
</dbReference>
<dbReference type="STRING" id="4540.A0A3L6Q807"/>
<dbReference type="InterPro" id="IPR009057">
    <property type="entry name" value="Homeodomain-like_sf"/>
</dbReference>
<dbReference type="InterPro" id="IPR057625">
    <property type="entry name" value="TPR1-6-like_ubiquitin"/>
</dbReference>
<dbReference type="PANTHER" id="PTHR21717">
    <property type="entry name" value="TELOMERIC REPEAT BINDING PROTEIN"/>
    <property type="match status" value="1"/>
</dbReference>
<dbReference type="SUPFAM" id="SSF46689">
    <property type="entry name" value="Homeodomain-like"/>
    <property type="match status" value="1"/>
</dbReference>
<feature type="compositionally biased region" description="Basic and acidic residues" evidence="2">
    <location>
        <begin position="470"/>
        <end position="479"/>
    </location>
</feature>
<evidence type="ECO:0000313" key="6">
    <source>
        <dbReference type="EMBL" id="RLM73703.1"/>
    </source>
</evidence>
<dbReference type="SUPFAM" id="SSF54236">
    <property type="entry name" value="Ubiquitin-like"/>
    <property type="match status" value="1"/>
</dbReference>
<dbReference type="GO" id="GO:0042162">
    <property type="term" value="F:telomeric DNA binding"/>
    <property type="evidence" value="ECO:0007669"/>
    <property type="project" value="UniProtKB-ARBA"/>
</dbReference>
<keyword evidence="1" id="KW-0238">DNA-binding</keyword>
<accession>A0A3L6Q807</accession>
<feature type="domain" description="Myb-like" evidence="4">
    <location>
        <begin position="943"/>
        <end position="998"/>
    </location>
</feature>
<dbReference type="Gene3D" id="1.10.246.220">
    <property type="match status" value="1"/>
</dbReference>